<dbReference type="PANTHER" id="PTHR11412:SF182">
    <property type="entry name" value="ALPHA-2-MACROGLOBULIN-LIKE PROTEIN 1"/>
    <property type="match status" value="1"/>
</dbReference>
<reference evidence="2 3" key="1">
    <citation type="submission" date="2017-12" db="EMBL/GenBank/DDBJ databases">
        <title>High-resolution comparative analysis of great ape genomes.</title>
        <authorList>
            <person name="Pollen A."/>
            <person name="Hastie A."/>
            <person name="Hormozdiari F."/>
            <person name="Dougherty M."/>
            <person name="Liu R."/>
            <person name="Chaisson M."/>
            <person name="Hoppe E."/>
            <person name="Hill C."/>
            <person name="Pang A."/>
            <person name="Hillier L."/>
            <person name="Baker C."/>
            <person name="Armstrong J."/>
            <person name="Shendure J."/>
            <person name="Paten B."/>
            <person name="Wilson R."/>
            <person name="Chao H."/>
            <person name="Schneider V."/>
            <person name="Ventura M."/>
            <person name="Kronenberg Z."/>
            <person name="Murali S."/>
            <person name="Gordon D."/>
            <person name="Cantsilieris S."/>
            <person name="Munson K."/>
            <person name="Nelson B."/>
            <person name="Raja A."/>
            <person name="Underwood J."/>
            <person name="Diekhans M."/>
            <person name="Fiddes I."/>
            <person name="Haussler D."/>
            <person name="Eichler E."/>
        </authorList>
    </citation>
    <scope>NUCLEOTIDE SEQUENCE [LARGE SCALE GENOMIC DNA]</scope>
    <source>
        <strain evidence="2">Yerkes chimp pedigree #C0471</strain>
    </source>
</reference>
<dbReference type="PANTHER" id="PTHR11412">
    <property type="entry name" value="MACROGLOBULIN / COMPLEMENT"/>
    <property type="match status" value="1"/>
</dbReference>
<feature type="domain" description="Alpha-2-macroglobulin bait region" evidence="1">
    <location>
        <begin position="2"/>
        <end position="113"/>
    </location>
</feature>
<dbReference type="SMART" id="SM01359">
    <property type="entry name" value="A2M_N_2"/>
    <property type="match status" value="1"/>
</dbReference>
<comment type="caution">
    <text evidence="2">The sequence shown here is derived from an EMBL/GenBank/DDBJ whole genome shotgun (WGS) entry which is preliminary data.</text>
</comment>
<evidence type="ECO:0000313" key="2">
    <source>
        <dbReference type="EMBL" id="PNI15752.1"/>
    </source>
</evidence>
<dbReference type="AlphaFoldDB" id="A0A2J8IZ24"/>
<proteinExistence type="predicted"/>
<feature type="non-terminal residue" evidence="2">
    <location>
        <position position="183"/>
    </location>
</feature>
<sequence>MLGELIGKGSLVMEGQKHLNSKKKGLKGSFSLSLTFTSRLAPDPSLVIYAIFPSGGVVADKIQFSVEMCFDNQVSLGFSPSQQLPGAEVELQLQAAPGSLCALRAVDESVLLLRPDRELSNRSVYGMFPFWYGHYPYQVAEYDQCPVSGPWDFPQPLIDPMPQGHSSQRSVMWMPWFSEGTDL</sequence>
<dbReference type="Gene3D" id="2.60.40.1930">
    <property type="match status" value="1"/>
</dbReference>
<protein>
    <submittedName>
        <fullName evidence="2">A2ML1 isoform 6</fullName>
    </submittedName>
</protein>
<dbReference type="Pfam" id="PF07703">
    <property type="entry name" value="A2M_BRD"/>
    <property type="match status" value="1"/>
</dbReference>
<organism evidence="2 3">
    <name type="scientific">Pan troglodytes</name>
    <name type="common">Chimpanzee</name>
    <dbReference type="NCBI Taxonomy" id="9598"/>
    <lineage>
        <taxon>Eukaryota</taxon>
        <taxon>Metazoa</taxon>
        <taxon>Chordata</taxon>
        <taxon>Craniata</taxon>
        <taxon>Vertebrata</taxon>
        <taxon>Euteleostomi</taxon>
        <taxon>Mammalia</taxon>
        <taxon>Eutheria</taxon>
        <taxon>Euarchontoglires</taxon>
        <taxon>Primates</taxon>
        <taxon>Haplorrhini</taxon>
        <taxon>Catarrhini</taxon>
        <taxon>Hominidae</taxon>
        <taxon>Pan</taxon>
    </lineage>
</organism>
<dbReference type="InterPro" id="IPR050473">
    <property type="entry name" value="A2M/Complement_sys"/>
</dbReference>
<gene>
    <name evidence="2" type="ORF">CK820_G0051834</name>
</gene>
<dbReference type="Proteomes" id="UP000236370">
    <property type="component" value="Unassembled WGS sequence"/>
</dbReference>
<accession>A0A2J8IZ24</accession>
<dbReference type="EMBL" id="NBAG03000550">
    <property type="protein sequence ID" value="PNI15752.1"/>
    <property type="molecule type" value="Genomic_DNA"/>
</dbReference>
<dbReference type="Gene3D" id="6.20.50.160">
    <property type="match status" value="1"/>
</dbReference>
<evidence type="ECO:0000259" key="1">
    <source>
        <dbReference type="SMART" id="SM01359"/>
    </source>
</evidence>
<evidence type="ECO:0000313" key="3">
    <source>
        <dbReference type="Proteomes" id="UP000236370"/>
    </source>
</evidence>
<name>A0A2J8IZ24_PANTR</name>
<dbReference type="InterPro" id="IPR011625">
    <property type="entry name" value="A2M_N_BRD"/>
</dbReference>